<gene>
    <name evidence="2" type="ORF">KIN20_011561</name>
</gene>
<accession>A0AAD5QM52</accession>
<evidence type="ECO:0000313" key="3">
    <source>
        <dbReference type="Proteomes" id="UP001196413"/>
    </source>
</evidence>
<dbReference type="Proteomes" id="UP001196413">
    <property type="component" value="Unassembled WGS sequence"/>
</dbReference>
<name>A0AAD5QM52_PARTN</name>
<feature type="compositionally biased region" description="Polar residues" evidence="1">
    <location>
        <begin position="17"/>
        <end position="28"/>
    </location>
</feature>
<dbReference type="EMBL" id="JAHQIW010002123">
    <property type="protein sequence ID" value="KAJ1354579.1"/>
    <property type="molecule type" value="Genomic_DNA"/>
</dbReference>
<protein>
    <submittedName>
        <fullName evidence="2">Uncharacterized protein</fullName>
    </submittedName>
</protein>
<evidence type="ECO:0000256" key="1">
    <source>
        <dbReference type="SAM" id="MobiDB-lite"/>
    </source>
</evidence>
<dbReference type="AlphaFoldDB" id="A0AAD5QM52"/>
<comment type="caution">
    <text evidence="2">The sequence shown here is derived from an EMBL/GenBank/DDBJ whole genome shotgun (WGS) entry which is preliminary data.</text>
</comment>
<sequence length="73" mass="8713">MQQIHITYRPTDRDETQLNQGKSYTPSMASRPKEESIRPTLYDIHKGDQVMKLQPKPRTKYRKTFVDYGREIN</sequence>
<feature type="region of interest" description="Disordered" evidence="1">
    <location>
        <begin position="1"/>
        <end position="35"/>
    </location>
</feature>
<organism evidence="2 3">
    <name type="scientific">Parelaphostrongylus tenuis</name>
    <name type="common">Meningeal worm</name>
    <dbReference type="NCBI Taxonomy" id="148309"/>
    <lineage>
        <taxon>Eukaryota</taxon>
        <taxon>Metazoa</taxon>
        <taxon>Ecdysozoa</taxon>
        <taxon>Nematoda</taxon>
        <taxon>Chromadorea</taxon>
        <taxon>Rhabditida</taxon>
        <taxon>Rhabditina</taxon>
        <taxon>Rhabditomorpha</taxon>
        <taxon>Strongyloidea</taxon>
        <taxon>Metastrongylidae</taxon>
        <taxon>Parelaphostrongylus</taxon>
    </lineage>
</organism>
<proteinExistence type="predicted"/>
<evidence type="ECO:0000313" key="2">
    <source>
        <dbReference type="EMBL" id="KAJ1354579.1"/>
    </source>
</evidence>
<reference evidence="2" key="1">
    <citation type="submission" date="2021-06" db="EMBL/GenBank/DDBJ databases">
        <title>Parelaphostrongylus tenuis whole genome reference sequence.</title>
        <authorList>
            <person name="Garwood T.J."/>
            <person name="Larsen P.A."/>
            <person name="Fountain-Jones N.M."/>
            <person name="Garbe J.R."/>
            <person name="Macchietto M.G."/>
            <person name="Kania S.A."/>
            <person name="Gerhold R.W."/>
            <person name="Richards J.E."/>
            <person name="Wolf T.M."/>
        </authorList>
    </citation>
    <scope>NUCLEOTIDE SEQUENCE</scope>
    <source>
        <strain evidence="2">MNPRO001-30</strain>
        <tissue evidence="2">Meninges</tissue>
    </source>
</reference>
<keyword evidence="3" id="KW-1185">Reference proteome</keyword>